<reference evidence="3 4" key="1">
    <citation type="submission" date="2024-04" db="EMBL/GenBank/DDBJ databases">
        <authorList>
            <consortium name="Genoscope - CEA"/>
            <person name="William W."/>
        </authorList>
    </citation>
    <scope>NUCLEOTIDE SEQUENCE [LARGE SCALE GENOMIC DNA]</scope>
</reference>
<dbReference type="AlphaFoldDB" id="A0AAV2HPJ4"/>
<feature type="region of interest" description="Disordered" evidence="1">
    <location>
        <begin position="59"/>
        <end position="103"/>
    </location>
</feature>
<evidence type="ECO:0000256" key="1">
    <source>
        <dbReference type="SAM" id="MobiDB-lite"/>
    </source>
</evidence>
<feature type="compositionally biased region" description="Polar residues" evidence="1">
    <location>
        <begin position="70"/>
        <end position="84"/>
    </location>
</feature>
<organism evidence="3 4">
    <name type="scientific">Lymnaea stagnalis</name>
    <name type="common">Great pond snail</name>
    <name type="synonym">Helix stagnalis</name>
    <dbReference type="NCBI Taxonomy" id="6523"/>
    <lineage>
        <taxon>Eukaryota</taxon>
        <taxon>Metazoa</taxon>
        <taxon>Spiralia</taxon>
        <taxon>Lophotrochozoa</taxon>
        <taxon>Mollusca</taxon>
        <taxon>Gastropoda</taxon>
        <taxon>Heterobranchia</taxon>
        <taxon>Euthyneura</taxon>
        <taxon>Panpulmonata</taxon>
        <taxon>Hygrophila</taxon>
        <taxon>Lymnaeoidea</taxon>
        <taxon>Lymnaeidae</taxon>
        <taxon>Lymnaea</taxon>
    </lineage>
</organism>
<keyword evidence="2" id="KW-0812">Transmembrane</keyword>
<gene>
    <name evidence="3" type="ORF">GSLYS_00008419001</name>
</gene>
<protein>
    <submittedName>
        <fullName evidence="3">Uncharacterized protein</fullName>
    </submittedName>
</protein>
<feature type="transmembrane region" description="Helical" evidence="2">
    <location>
        <begin position="6"/>
        <end position="31"/>
    </location>
</feature>
<keyword evidence="2" id="KW-1133">Transmembrane helix</keyword>
<accession>A0AAV2HPJ4</accession>
<keyword evidence="2" id="KW-0472">Membrane</keyword>
<evidence type="ECO:0000256" key="2">
    <source>
        <dbReference type="SAM" id="Phobius"/>
    </source>
</evidence>
<proteinExistence type="predicted"/>
<evidence type="ECO:0000313" key="3">
    <source>
        <dbReference type="EMBL" id="CAL1534459.1"/>
    </source>
</evidence>
<dbReference type="Proteomes" id="UP001497497">
    <property type="component" value="Unassembled WGS sequence"/>
</dbReference>
<dbReference type="EMBL" id="CAXITT010000172">
    <property type="protein sequence ID" value="CAL1534459.1"/>
    <property type="molecule type" value="Genomic_DNA"/>
</dbReference>
<sequence>MAANEKLIIGLSVGIPLFALVFLGTGILVVICRKKSSGTSMTSWDDYLNTMPKGYIREGEGVNTGAADMSTGSGYQNTNGSKTPPNEYEPMFGSESKDNLTKGPQPANFSWDFLDRAYPNRETFKIQRPKLT</sequence>
<keyword evidence="4" id="KW-1185">Reference proteome</keyword>
<comment type="caution">
    <text evidence="3">The sequence shown here is derived from an EMBL/GenBank/DDBJ whole genome shotgun (WGS) entry which is preliminary data.</text>
</comment>
<name>A0AAV2HPJ4_LYMST</name>
<evidence type="ECO:0000313" key="4">
    <source>
        <dbReference type="Proteomes" id="UP001497497"/>
    </source>
</evidence>